<dbReference type="Pfam" id="PF05653">
    <property type="entry name" value="Mg_trans_NIPA"/>
    <property type="match status" value="1"/>
</dbReference>
<dbReference type="GO" id="GO:0015095">
    <property type="term" value="F:magnesium ion transmembrane transporter activity"/>
    <property type="evidence" value="ECO:0007669"/>
    <property type="project" value="InterPro"/>
</dbReference>
<proteinExistence type="predicted"/>
<dbReference type="VEuPathDB" id="FungiDB:AeMF1_004957"/>
<feature type="transmembrane region" description="Helical" evidence="5">
    <location>
        <begin position="132"/>
        <end position="149"/>
    </location>
</feature>
<organism evidence="6 7">
    <name type="scientific">Aphanomyces euteiches</name>
    <dbReference type="NCBI Taxonomy" id="100861"/>
    <lineage>
        <taxon>Eukaryota</taxon>
        <taxon>Sar</taxon>
        <taxon>Stramenopiles</taxon>
        <taxon>Oomycota</taxon>
        <taxon>Saprolegniomycetes</taxon>
        <taxon>Saprolegniales</taxon>
        <taxon>Verrucalvaceae</taxon>
        <taxon>Aphanomyces</taxon>
    </lineage>
</organism>
<dbReference type="Proteomes" id="UP000481153">
    <property type="component" value="Unassembled WGS sequence"/>
</dbReference>
<feature type="transmembrane region" description="Helical" evidence="5">
    <location>
        <begin position="280"/>
        <end position="302"/>
    </location>
</feature>
<protein>
    <recommendedName>
        <fullName evidence="8">Magnesium transporter</fullName>
    </recommendedName>
</protein>
<comment type="subcellular location">
    <subcellularLocation>
        <location evidence="1">Membrane</location>
        <topology evidence="1">Multi-pass membrane protein</topology>
    </subcellularLocation>
</comment>
<evidence type="ECO:0008006" key="8">
    <source>
        <dbReference type="Google" id="ProtNLM"/>
    </source>
</evidence>
<reference evidence="6 7" key="1">
    <citation type="submission" date="2019-07" db="EMBL/GenBank/DDBJ databases">
        <title>Genomics analysis of Aphanomyces spp. identifies a new class of oomycete effector associated with host adaptation.</title>
        <authorList>
            <person name="Gaulin E."/>
        </authorList>
    </citation>
    <scope>NUCLEOTIDE SEQUENCE [LARGE SCALE GENOMIC DNA]</scope>
    <source>
        <strain evidence="6 7">ATCC 201684</strain>
    </source>
</reference>
<dbReference type="InterPro" id="IPR037185">
    <property type="entry name" value="EmrE-like"/>
</dbReference>
<keyword evidence="2 5" id="KW-0812">Transmembrane</keyword>
<feature type="transmembrane region" description="Helical" evidence="5">
    <location>
        <begin position="18"/>
        <end position="37"/>
    </location>
</feature>
<feature type="transmembrane region" description="Helical" evidence="5">
    <location>
        <begin position="169"/>
        <end position="189"/>
    </location>
</feature>
<dbReference type="InterPro" id="IPR008521">
    <property type="entry name" value="Mg_trans_NIPA"/>
</dbReference>
<dbReference type="SUPFAM" id="SSF103481">
    <property type="entry name" value="Multidrug resistance efflux transporter EmrE"/>
    <property type="match status" value="1"/>
</dbReference>
<feature type="transmembrane region" description="Helical" evidence="5">
    <location>
        <begin position="210"/>
        <end position="231"/>
    </location>
</feature>
<gene>
    <name evidence="6" type="ORF">Ae201684_004494</name>
</gene>
<feature type="transmembrane region" description="Helical" evidence="5">
    <location>
        <begin position="75"/>
        <end position="97"/>
    </location>
</feature>
<evidence type="ECO:0000256" key="4">
    <source>
        <dbReference type="ARBA" id="ARBA00023136"/>
    </source>
</evidence>
<keyword evidence="7" id="KW-1185">Reference proteome</keyword>
<keyword evidence="3 5" id="KW-1133">Transmembrane helix</keyword>
<dbReference type="AlphaFoldDB" id="A0A6G0XID2"/>
<evidence type="ECO:0000256" key="1">
    <source>
        <dbReference type="ARBA" id="ARBA00004141"/>
    </source>
</evidence>
<name>A0A6G0XID2_9STRA</name>
<accession>A0A6G0XID2</accession>
<dbReference type="Gene3D" id="1.10.3730.20">
    <property type="match status" value="1"/>
</dbReference>
<feature type="transmembrane region" description="Helical" evidence="5">
    <location>
        <begin position="103"/>
        <end position="120"/>
    </location>
</feature>
<dbReference type="PANTHER" id="PTHR12570:SF9">
    <property type="entry name" value="MAGNESIUM TRANSPORTER NIPA8-RELATED"/>
    <property type="match status" value="1"/>
</dbReference>
<keyword evidence="4 5" id="KW-0472">Membrane</keyword>
<feature type="transmembrane region" description="Helical" evidence="5">
    <location>
        <begin position="251"/>
        <end position="268"/>
    </location>
</feature>
<feature type="transmembrane region" description="Helical" evidence="5">
    <location>
        <begin position="314"/>
        <end position="332"/>
    </location>
</feature>
<dbReference type="EMBL" id="VJMJ01000055">
    <property type="protein sequence ID" value="KAF0740053.1"/>
    <property type="molecule type" value="Genomic_DNA"/>
</dbReference>
<sequence length="416" mass="45867">MTCEDGEKGAKDGKTYDLWYVGVILGIGASICTNMGVNLQKYSFMREAKKPAMLKRGYFFQPLWMFGMTRDDDQVNTFALGLWLVIVGSLGDFAALGFIPQTLAVPVGGSTIVANVFFAHKFLHEAFTRRDGIGTALILAGIVVVAAFADKSNGCHTLDQLIHLYSQPYFVVYAVGVSLVIVVFYGFVYHIRRIIKRYGKTSPQYRPFTTFHSLVFPTLSGAFGAQSILFAKSVAELIKSTIAGVNQFTTAGTYFIALGMFACIFLQIHWLAQGLEHFDAVFIVPIFQCVFISISIVGGAVYFDEFAAMSTTTLIMFLVGVLITLTGVGVLSQRDMTSLKPRQKLRAAVHMIVFMKRAQKCRGQDYNWVAHSPPTEKMVVPVAKPSPAKVKSNSIHPINQSGAFQLNIASQIDRRD</sequence>
<evidence type="ECO:0000256" key="2">
    <source>
        <dbReference type="ARBA" id="ARBA00022692"/>
    </source>
</evidence>
<evidence type="ECO:0000256" key="3">
    <source>
        <dbReference type="ARBA" id="ARBA00022989"/>
    </source>
</evidence>
<comment type="caution">
    <text evidence="6">The sequence shown here is derived from an EMBL/GenBank/DDBJ whole genome shotgun (WGS) entry which is preliminary data.</text>
</comment>
<evidence type="ECO:0000313" key="6">
    <source>
        <dbReference type="EMBL" id="KAF0740053.1"/>
    </source>
</evidence>
<dbReference type="GO" id="GO:0016020">
    <property type="term" value="C:membrane"/>
    <property type="evidence" value="ECO:0007669"/>
    <property type="project" value="UniProtKB-SubCell"/>
</dbReference>
<evidence type="ECO:0000313" key="7">
    <source>
        <dbReference type="Proteomes" id="UP000481153"/>
    </source>
</evidence>
<evidence type="ECO:0000256" key="5">
    <source>
        <dbReference type="SAM" id="Phobius"/>
    </source>
</evidence>
<dbReference type="PANTHER" id="PTHR12570">
    <property type="match status" value="1"/>
</dbReference>